<keyword evidence="15" id="KW-1185">Reference proteome</keyword>
<reference evidence="14" key="1">
    <citation type="thesis" date="2020" institute="ProQuest LLC" country="789 East Eisenhower Parkway, Ann Arbor, MI, USA">
        <title>Comparative Genomics and Chromosome Evolution.</title>
        <authorList>
            <person name="Mudd A.B."/>
        </authorList>
    </citation>
    <scope>NUCLEOTIDE SEQUENCE</scope>
    <source>
        <strain evidence="14">HN-11 Male</strain>
        <tissue evidence="14">Kidney and liver</tissue>
    </source>
</reference>
<dbReference type="GO" id="GO:0005634">
    <property type="term" value="C:nucleus"/>
    <property type="evidence" value="ECO:0007669"/>
    <property type="project" value="UniProtKB-SubCell"/>
</dbReference>
<comment type="similarity">
    <text evidence="3">Belongs to the PARI family.</text>
</comment>
<comment type="subcellular location">
    <subcellularLocation>
        <location evidence="2">Cytoplasm</location>
    </subcellularLocation>
    <subcellularLocation>
        <location evidence="1">Nucleus</location>
    </subcellularLocation>
</comment>
<keyword evidence="6" id="KW-0227">DNA damage</keyword>
<evidence type="ECO:0000256" key="3">
    <source>
        <dbReference type="ARBA" id="ARBA00009135"/>
    </source>
</evidence>
<feature type="compositionally biased region" description="Low complexity" evidence="13">
    <location>
        <begin position="592"/>
        <end position="603"/>
    </location>
</feature>
<keyword evidence="7" id="KW-0238">DNA-binding</keyword>
<dbReference type="InterPro" id="IPR038932">
    <property type="entry name" value="PARPBP"/>
</dbReference>
<dbReference type="FunFam" id="1.10.486.10:FF:000004">
    <property type="entry name" value="PCNA-interacting partner isoform X3"/>
    <property type="match status" value="1"/>
</dbReference>
<comment type="caution">
    <text evidence="14">The sequence shown here is derived from an EMBL/GenBank/DDBJ whole genome shotgun (WGS) entry which is preliminary data.</text>
</comment>
<evidence type="ECO:0000256" key="9">
    <source>
        <dbReference type="ARBA" id="ARBA00023242"/>
    </source>
</evidence>
<organism evidence="14 15">
    <name type="scientific">Eleutherodactylus coqui</name>
    <name type="common">Puerto Rican coqui</name>
    <dbReference type="NCBI Taxonomy" id="57060"/>
    <lineage>
        <taxon>Eukaryota</taxon>
        <taxon>Metazoa</taxon>
        <taxon>Chordata</taxon>
        <taxon>Craniata</taxon>
        <taxon>Vertebrata</taxon>
        <taxon>Euteleostomi</taxon>
        <taxon>Amphibia</taxon>
        <taxon>Batrachia</taxon>
        <taxon>Anura</taxon>
        <taxon>Neobatrachia</taxon>
        <taxon>Hyloidea</taxon>
        <taxon>Eleutherodactylidae</taxon>
        <taxon>Eleutherodactylinae</taxon>
        <taxon>Eleutherodactylus</taxon>
        <taxon>Eleutherodactylus</taxon>
    </lineage>
</organism>
<evidence type="ECO:0000256" key="2">
    <source>
        <dbReference type="ARBA" id="ARBA00004496"/>
    </source>
</evidence>
<name>A0A8J6FPT3_ELECQ</name>
<evidence type="ECO:0000256" key="10">
    <source>
        <dbReference type="ARBA" id="ARBA00031632"/>
    </source>
</evidence>
<evidence type="ECO:0000256" key="1">
    <source>
        <dbReference type="ARBA" id="ARBA00004123"/>
    </source>
</evidence>
<keyword evidence="8" id="KW-0234">DNA repair</keyword>
<dbReference type="EMBL" id="WNTK01000002">
    <property type="protein sequence ID" value="KAG9490530.1"/>
    <property type="molecule type" value="Genomic_DNA"/>
</dbReference>
<comment type="function">
    <text evidence="12">Required to suppress inappropriate homologous recombination, thereby playing a central role DNA repair and in the maintenance of genomic stability.</text>
</comment>
<keyword evidence="5" id="KW-0963">Cytoplasm</keyword>
<dbReference type="Gene3D" id="1.10.486.10">
    <property type="entry name" value="PCRA, domain 4"/>
    <property type="match status" value="1"/>
</dbReference>
<evidence type="ECO:0000256" key="12">
    <source>
        <dbReference type="ARBA" id="ARBA00056065"/>
    </source>
</evidence>
<evidence type="ECO:0000256" key="13">
    <source>
        <dbReference type="SAM" id="MobiDB-lite"/>
    </source>
</evidence>
<evidence type="ECO:0000256" key="7">
    <source>
        <dbReference type="ARBA" id="ARBA00023125"/>
    </source>
</evidence>
<dbReference type="Proteomes" id="UP000770717">
    <property type="component" value="Unassembled WGS sequence"/>
</dbReference>
<dbReference type="SUPFAM" id="SSF52540">
    <property type="entry name" value="P-loop containing nucleoside triphosphate hydrolases"/>
    <property type="match status" value="1"/>
</dbReference>
<dbReference type="GO" id="GO:2000042">
    <property type="term" value="P:negative regulation of double-strand break repair via homologous recombination"/>
    <property type="evidence" value="ECO:0007669"/>
    <property type="project" value="InterPro"/>
</dbReference>
<feature type="region of interest" description="Disordered" evidence="13">
    <location>
        <begin position="1"/>
        <end position="25"/>
    </location>
</feature>
<evidence type="ECO:0000256" key="4">
    <source>
        <dbReference type="ARBA" id="ARBA00014320"/>
    </source>
</evidence>
<keyword evidence="9" id="KW-0539">Nucleus</keyword>
<evidence type="ECO:0000313" key="14">
    <source>
        <dbReference type="EMBL" id="KAG9490530.1"/>
    </source>
</evidence>
<evidence type="ECO:0000256" key="11">
    <source>
        <dbReference type="ARBA" id="ARBA00032731"/>
    </source>
</evidence>
<dbReference type="GO" id="GO:0005737">
    <property type="term" value="C:cytoplasm"/>
    <property type="evidence" value="ECO:0007669"/>
    <property type="project" value="UniProtKB-SubCell"/>
</dbReference>
<dbReference type="AlphaFoldDB" id="A0A8J6FPT3"/>
<evidence type="ECO:0000256" key="6">
    <source>
        <dbReference type="ARBA" id="ARBA00022763"/>
    </source>
</evidence>
<feature type="compositionally biased region" description="Basic residues" evidence="13">
    <location>
        <begin position="1"/>
        <end position="10"/>
    </location>
</feature>
<dbReference type="GO" id="GO:0006281">
    <property type="term" value="P:DNA repair"/>
    <property type="evidence" value="ECO:0007669"/>
    <property type="project" value="UniProtKB-KW"/>
</dbReference>
<evidence type="ECO:0000313" key="15">
    <source>
        <dbReference type="Proteomes" id="UP000770717"/>
    </source>
</evidence>
<evidence type="ECO:0000256" key="8">
    <source>
        <dbReference type="ARBA" id="ARBA00023204"/>
    </source>
</evidence>
<dbReference type="InterPro" id="IPR027417">
    <property type="entry name" value="P-loop_NTPase"/>
</dbReference>
<dbReference type="PANTHER" id="PTHR32121">
    <property type="entry name" value="PCNA-INTERACTING PARTNER"/>
    <property type="match status" value="1"/>
</dbReference>
<feature type="region of interest" description="Disordered" evidence="13">
    <location>
        <begin position="536"/>
        <end position="603"/>
    </location>
</feature>
<accession>A0A8J6FPT3</accession>
<dbReference type="GO" id="GO:0000785">
    <property type="term" value="C:chromatin"/>
    <property type="evidence" value="ECO:0007669"/>
    <property type="project" value="TreeGrafter"/>
</dbReference>
<dbReference type="OrthoDB" id="6427080at2759"/>
<proteinExistence type="inferred from homology"/>
<evidence type="ECO:0000256" key="5">
    <source>
        <dbReference type="ARBA" id="ARBA00022490"/>
    </source>
</evidence>
<protein>
    <recommendedName>
        <fullName evidence="4">PCNA-interacting partner</fullName>
    </recommendedName>
    <alternativeName>
        <fullName evidence="10">PARP-1 binding protein</fullName>
    </alternativeName>
    <alternativeName>
        <fullName evidence="11">PARP1-binding protein</fullName>
    </alternativeName>
</protein>
<dbReference type="GO" id="GO:0003677">
    <property type="term" value="F:DNA binding"/>
    <property type="evidence" value="ECO:0007669"/>
    <property type="project" value="UniProtKB-KW"/>
</dbReference>
<gene>
    <name evidence="14" type="ORF">GDO78_006069</name>
</gene>
<sequence length="617" mass="68200">MLWAVRRSRHTPPPPRIHTGSRSRQQVTMASPQQAVLDLIRSFRRQWSLVCDCERTTVCGADNMLLMLQLAMADIHKKNGSGYTALLSDVLLTWKHLIKDKLGLISDGSAALENYDSIRKTYDELLKNSNSLDLIDLFSAFSNPDSSTGTNMSSEELQEFLLGHPSKDTDHSSLPVSTPCKNNMDFVKVINKNDSLRTLIWRSSGNASCFVLQIKEVAKRIFCSYLSLLVNSKNDLALAQVINCPERGLDRKAFTDLKHAAKDKQMSLFLAATSFIRAVELGGKGYAPSEDDPLRQHIKGLSQFVHFIDRLDEILGETRSTRNAGELILSAIKMHLMKGRSSGDSFSEAVLEVAQDLDLRIKNLINSFSENEPSTGISPARPRVHAINRGTALCGRETIKTLLILLDEEAACCPSRNKAELLCANEENTIFGAISLLSLFRTPEQYNGSPTKPLNQRVQQCMAKNKPKLKQNLIRSQFSCTYKDEAVTQSKPSAFPSMSQVPTCIHPAPKIVPVICYDDAPTDDASKGKNALRIRSANGDVQVGKAKSIKDPIRKSTKRKQSGNSENPSMLENEPPPKKTLPSTKPKEKATTARSSSKSAAVKQIVGQAKLTSFFRV</sequence>
<dbReference type="PANTHER" id="PTHR32121:SF0">
    <property type="entry name" value="PCNA-INTERACTING PARTNER"/>
    <property type="match status" value="1"/>
</dbReference>